<accession>A0A1E3RPZ2</accession>
<dbReference type="STRING" id="1776.BHQ18_03475"/>
<dbReference type="EMBL" id="MIHA01000002">
    <property type="protein sequence ID" value="ODQ91921.1"/>
    <property type="molecule type" value="Genomic_DNA"/>
</dbReference>
<proteinExistence type="predicted"/>
<protein>
    <submittedName>
        <fullName evidence="2">Uncharacterized protein</fullName>
    </submittedName>
</protein>
<comment type="caution">
    <text evidence="2">The sequence shown here is derived from an EMBL/GenBank/DDBJ whole genome shotgun (WGS) entry which is preliminary data.</text>
</comment>
<dbReference type="AlphaFoldDB" id="A0A1E3RPZ2"/>
<gene>
    <name evidence="2" type="ORF">BHQ18_03475</name>
</gene>
<keyword evidence="3" id="KW-1185">Reference proteome</keyword>
<feature type="transmembrane region" description="Helical" evidence="1">
    <location>
        <begin position="39"/>
        <end position="56"/>
    </location>
</feature>
<feature type="transmembrane region" description="Helical" evidence="1">
    <location>
        <begin position="14"/>
        <end position="33"/>
    </location>
</feature>
<sequence>MVTVPAVGWRGGPVYRAVASGGAVGVALGVLAWIDSGMWLTAVIVLVAVGSFYGFFMQRRMARFWPSASELTGRERVNVVRTARRGEAITDAALAQFVVDYGRGLRAAADAARPFRWVVSLVLVVAIGTAVWDTVFGSWGNAVVSVLYLAALLAELFWWPKRRQQLLDNVDRAAAFADRHAR</sequence>
<evidence type="ECO:0000313" key="3">
    <source>
        <dbReference type="Proteomes" id="UP000094053"/>
    </source>
</evidence>
<dbReference type="RefSeq" id="WP_069412174.1">
    <property type="nucleotide sequence ID" value="NZ_JACKUL010000018.1"/>
</dbReference>
<reference evidence="3" key="1">
    <citation type="submission" date="2016-09" db="EMBL/GenBank/DDBJ databases">
        <authorList>
            <person name="Greninger A.L."/>
            <person name="Jerome K.R."/>
            <person name="Mcnair B."/>
            <person name="Wallis C."/>
            <person name="Fang F."/>
        </authorList>
    </citation>
    <scope>NUCLEOTIDE SEQUENCE [LARGE SCALE GENOMIC DNA]</scope>
    <source>
        <strain evidence="3">M6</strain>
    </source>
</reference>
<dbReference type="OrthoDB" id="4725455at2"/>
<feature type="transmembrane region" description="Helical" evidence="1">
    <location>
        <begin position="115"/>
        <end position="132"/>
    </location>
</feature>
<organism evidence="2 3">
    <name type="scientific">Mycolicibacterium flavescens</name>
    <name type="common">Mycobacterium flavescens</name>
    <dbReference type="NCBI Taxonomy" id="1776"/>
    <lineage>
        <taxon>Bacteria</taxon>
        <taxon>Bacillati</taxon>
        <taxon>Actinomycetota</taxon>
        <taxon>Actinomycetes</taxon>
        <taxon>Mycobacteriales</taxon>
        <taxon>Mycobacteriaceae</taxon>
        <taxon>Mycolicibacterium</taxon>
    </lineage>
</organism>
<evidence type="ECO:0000313" key="2">
    <source>
        <dbReference type="EMBL" id="ODQ91921.1"/>
    </source>
</evidence>
<name>A0A1E3RPZ2_MYCFV</name>
<feature type="transmembrane region" description="Helical" evidence="1">
    <location>
        <begin position="138"/>
        <end position="159"/>
    </location>
</feature>
<keyword evidence="1" id="KW-1133">Transmembrane helix</keyword>
<keyword evidence="1" id="KW-0472">Membrane</keyword>
<evidence type="ECO:0000256" key="1">
    <source>
        <dbReference type="SAM" id="Phobius"/>
    </source>
</evidence>
<keyword evidence="1" id="KW-0812">Transmembrane</keyword>
<dbReference type="Proteomes" id="UP000094053">
    <property type="component" value="Unassembled WGS sequence"/>
</dbReference>